<dbReference type="HOGENOM" id="CLU_2900384_0_0_10"/>
<gene>
    <name evidence="1" type="ORF">HMPREF0645_1094</name>
</gene>
<protein>
    <submittedName>
        <fullName evidence="1">Uncharacterized protein</fullName>
    </submittedName>
</protein>
<reference evidence="1 2" key="1">
    <citation type="submission" date="2009-10" db="EMBL/GenBank/DDBJ databases">
        <authorList>
            <person name="Qin X."/>
            <person name="Bachman B."/>
            <person name="Battles P."/>
            <person name="Bell A."/>
            <person name="Bess C."/>
            <person name="Bickham C."/>
            <person name="Chaboub L."/>
            <person name="Chen D."/>
            <person name="Coyle M."/>
            <person name="Deiros D.R."/>
            <person name="Dinh H."/>
            <person name="Forbes L."/>
            <person name="Fowler G."/>
            <person name="Francisco L."/>
            <person name="Fu Q."/>
            <person name="Gubbala S."/>
            <person name="Hale W."/>
            <person name="Han Y."/>
            <person name="Hemphill L."/>
            <person name="Highlander S.K."/>
            <person name="Hirani K."/>
            <person name="Hogues M."/>
            <person name="Jackson L."/>
            <person name="Jakkamsetti A."/>
            <person name="Javaid M."/>
            <person name="Jiang H."/>
            <person name="Korchina V."/>
            <person name="Kovar C."/>
            <person name="Lara F."/>
            <person name="Lee S."/>
            <person name="Mata R."/>
            <person name="Mathew T."/>
            <person name="Moen C."/>
            <person name="Morales K."/>
            <person name="Munidasa M."/>
            <person name="Nazareth L."/>
            <person name="Ngo R."/>
            <person name="Nguyen L."/>
            <person name="Okwuonu G."/>
            <person name="Ongeri F."/>
            <person name="Patil S."/>
            <person name="Petrosino J."/>
            <person name="Pham C."/>
            <person name="Pham P."/>
            <person name="Pu L.-L."/>
            <person name="Puazo M."/>
            <person name="Raj R."/>
            <person name="Reid J."/>
            <person name="Rouhana J."/>
            <person name="Saada N."/>
            <person name="Shang Y."/>
            <person name="Simmons D."/>
            <person name="Thornton R."/>
            <person name="Warren J."/>
            <person name="Weissenberger G."/>
            <person name="Zhang J."/>
            <person name="Zhang L."/>
            <person name="Zhou C."/>
            <person name="Zhu D."/>
            <person name="Muzny D."/>
            <person name="Worley K."/>
            <person name="Gibbs R."/>
        </authorList>
    </citation>
    <scope>NUCLEOTIDE SEQUENCE [LARGE SCALE GENOMIC DNA]</scope>
    <source>
        <strain evidence="1 2">DSM 17361</strain>
    </source>
</reference>
<dbReference type="AlphaFoldDB" id="D1PVV9"/>
<proteinExistence type="predicted"/>
<name>D1PVV9_9BACT</name>
<accession>D1PVV9</accession>
<evidence type="ECO:0000313" key="2">
    <source>
        <dbReference type="Proteomes" id="UP000003160"/>
    </source>
</evidence>
<dbReference type="EMBL" id="ACKS01000045">
    <property type="protein sequence ID" value="EFA44464.1"/>
    <property type="molecule type" value="Genomic_DNA"/>
</dbReference>
<comment type="caution">
    <text evidence="1">The sequence shown here is derived from an EMBL/GenBank/DDBJ whole genome shotgun (WGS) entry which is preliminary data.</text>
</comment>
<dbReference type="Proteomes" id="UP000003160">
    <property type="component" value="Unassembled WGS sequence"/>
</dbReference>
<evidence type="ECO:0000313" key="1">
    <source>
        <dbReference type="EMBL" id="EFA44464.1"/>
    </source>
</evidence>
<organism evidence="1 2">
    <name type="scientific">Hallella bergensis DSM 17361</name>
    <dbReference type="NCBI Taxonomy" id="585502"/>
    <lineage>
        <taxon>Bacteria</taxon>
        <taxon>Pseudomonadati</taxon>
        <taxon>Bacteroidota</taxon>
        <taxon>Bacteroidia</taxon>
        <taxon>Bacteroidales</taxon>
        <taxon>Prevotellaceae</taxon>
        <taxon>Hallella</taxon>
    </lineage>
</organism>
<keyword evidence="2" id="KW-1185">Reference proteome</keyword>
<sequence>MFVFKFSKFERMFVKKIANDNGKPMHKTSKKLRKIKSYIYLNRKMCKKLYIKNKSHNFDPFI</sequence>